<dbReference type="PROSITE" id="PS50948">
    <property type="entry name" value="PAN"/>
    <property type="match status" value="1"/>
</dbReference>
<keyword evidence="5" id="KW-0547">Nucleotide-binding</keyword>
<evidence type="ECO:0000256" key="2">
    <source>
        <dbReference type="ARBA" id="ARBA00022527"/>
    </source>
</evidence>
<protein>
    <recommendedName>
        <fullName evidence="1">non-specific serine/threonine protein kinase</fullName>
        <ecNumber evidence="1">2.7.11.1</ecNumber>
    </recommendedName>
</protein>
<dbReference type="AlphaFoldDB" id="A0A251S8P2"/>
<dbReference type="SUPFAM" id="SSF56112">
    <property type="entry name" value="Protein kinase-like (PK-like)"/>
    <property type="match status" value="1"/>
</dbReference>
<dbReference type="InterPro" id="IPR003609">
    <property type="entry name" value="Pan_app"/>
</dbReference>
<dbReference type="FunFam" id="1.10.510.10:FF:001023">
    <property type="entry name" value="Os07g0541700 protein"/>
    <property type="match status" value="1"/>
</dbReference>
<evidence type="ECO:0000256" key="10">
    <source>
        <dbReference type="ARBA" id="ARBA00048679"/>
    </source>
</evidence>
<dbReference type="EMBL" id="CM007904">
    <property type="protein sequence ID" value="OTF95113.1"/>
    <property type="molecule type" value="Genomic_DNA"/>
</dbReference>
<dbReference type="GO" id="GO:0048544">
    <property type="term" value="P:recognition of pollen"/>
    <property type="evidence" value="ECO:0007669"/>
    <property type="project" value="InterPro"/>
</dbReference>
<comment type="catalytic activity">
    <reaction evidence="10">
        <text>L-seryl-[protein] + ATP = O-phospho-L-seryl-[protein] + ADP + H(+)</text>
        <dbReference type="Rhea" id="RHEA:17989"/>
        <dbReference type="Rhea" id="RHEA-COMP:9863"/>
        <dbReference type="Rhea" id="RHEA-COMP:11604"/>
        <dbReference type="ChEBI" id="CHEBI:15378"/>
        <dbReference type="ChEBI" id="CHEBI:29999"/>
        <dbReference type="ChEBI" id="CHEBI:30616"/>
        <dbReference type="ChEBI" id="CHEBI:83421"/>
        <dbReference type="ChEBI" id="CHEBI:456216"/>
        <dbReference type="EC" id="2.7.11.1"/>
    </reaction>
</comment>
<dbReference type="GO" id="GO:0005524">
    <property type="term" value="F:ATP binding"/>
    <property type="evidence" value="ECO:0007669"/>
    <property type="project" value="UniProtKB-KW"/>
</dbReference>
<evidence type="ECO:0000256" key="3">
    <source>
        <dbReference type="ARBA" id="ARBA00022679"/>
    </source>
</evidence>
<dbReference type="InterPro" id="IPR001245">
    <property type="entry name" value="Ser-Thr/Tyr_kinase_cat_dom"/>
</dbReference>
<name>A0A251S8P2_HELAN</name>
<accession>A0A251S8P2</accession>
<keyword evidence="8" id="KW-1015">Disulfide bond</keyword>
<dbReference type="Gene3D" id="3.30.200.20">
    <property type="entry name" value="Phosphorylase Kinase, domain 1"/>
    <property type="match status" value="1"/>
</dbReference>
<keyword evidence="3" id="KW-0808">Transferase</keyword>
<evidence type="ECO:0000256" key="4">
    <source>
        <dbReference type="ARBA" id="ARBA00022729"/>
    </source>
</evidence>
<dbReference type="PROSITE" id="PS50011">
    <property type="entry name" value="PROTEIN_KINASE_DOM"/>
    <property type="match status" value="1"/>
</dbReference>
<dbReference type="GO" id="GO:0004674">
    <property type="term" value="F:protein serine/threonine kinase activity"/>
    <property type="evidence" value="ECO:0000318"/>
    <property type="project" value="GO_Central"/>
</dbReference>
<dbReference type="SMART" id="SM00220">
    <property type="entry name" value="S_TKc"/>
    <property type="match status" value="1"/>
</dbReference>
<evidence type="ECO:0000313" key="13">
    <source>
        <dbReference type="EMBL" id="OTF95113.1"/>
    </source>
</evidence>
<keyword evidence="14" id="KW-1185">Reference proteome</keyword>
<dbReference type="Proteomes" id="UP000215914">
    <property type="component" value="Chromosome 15"/>
</dbReference>
<dbReference type="InterPro" id="IPR000719">
    <property type="entry name" value="Prot_kinase_dom"/>
</dbReference>
<evidence type="ECO:0000256" key="9">
    <source>
        <dbReference type="ARBA" id="ARBA00047899"/>
    </source>
</evidence>
<keyword evidence="6" id="KW-0418">Kinase</keyword>
<dbReference type="GO" id="GO:0007165">
    <property type="term" value="P:signal transduction"/>
    <property type="evidence" value="ECO:0000318"/>
    <property type="project" value="GO_Central"/>
</dbReference>
<feature type="domain" description="Protein kinase" evidence="11">
    <location>
        <begin position="325"/>
        <end position="593"/>
    </location>
</feature>
<dbReference type="InterPro" id="IPR000858">
    <property type="entry name" value="S_locus_glycoprot_dom"/>
</dbReference>
<feature type="domain" description="Apple" evidence="12">
    <location>
        <begin position="188"/>
        <end position="269"/>
    </location>
</feature>
<dbReference type="GO" id="GO:0005886">
    <property type="term" value="C:plasma membrane"/>
    <property type="evidence" value="ECO:0000318"/>
    <property type="project" value="GO_Central"/>
</dbReference>
<keyword evidence="4" id="KW-0732">Signal</keyword>
<dbReference type="InterPro" id="IPR011009">
    <property type="entry name" value="Kinase-like_dom_sf"/>
</dbReference>
<evidence type="ECO:0000313" key="14">
    <source>
        <dbReference type="Proteomes" id="UP000215914"/>
    </source>
</evidence>
<evidence type="ECO:0000259" key="12">
    <source>
        <dbReference type="PROSITE" id="PS50948"/>
    </source>
</evidence>
<comment type="catalytic activity">
    <reaction evidence="9">
        <text>L-threonyl-[protein] + ATP = O-phospho-L-threonyl-[protein] + ADP + H(+)</text>
        <dbReference type="Rhea" id="RHEA:46608"/>
        <dbReference type="Rhea" id="RHEA-COMP:11060"/>
        <dbReference type="Rhea" id="RHEA-COMP:11605"/>
        <dbReference type="ChEBI" id="CHEBI:15378"/>
        <dbReference type="ChEBI" id="CHEBI:30013"/>
        <dbReference type="ChEBI" id="CHEBI:30616"/>
        <dbReference type="ChEBI" id="CHEBI:61977"/>
        <dbReference type="ChEBI" id="CHEBI:456216"/>
        <dbReference type="EC" id="2.7.11.1"/>
    </reaction>
</comment>
<evidence type="ECO:0000256" key="6">
    <source>
        <dbReference type="ARBA" id="ARBA00022777"/>
    </source>
</evidence>
<dbReference type="GO" id="GO:0006955">
    <property type="term" value="P:immune response"/>
    <property type="evidence" value="ECO:0000318"/>
    <property type="project" value="GO_Central"/>
</dbReference>
<dbReference type="Pfam" id="PF07714">
    <property type="entry name" value="PK_Tyr_Ser-Thr"/>
    <property type="match status" value="1"/>
</dbReference>
<dbReference type="OMA" id="KTIENPA"/>
<dbReference type="Pfam" id="PF08276">
    <property type="entry name" value="PAN_2"/>
    <property type="match status" value="1"/>
</dbReference>
<evidence type="ECO:0000256" key="5">
    <source>
        <dbReference type="ARBA" id="ARBA00022741"/>
    </source>
</evidence>
<keyword evidence="7" id="KW-0067">ATP-binding</keyword>
<dbReference type="EC" id="2.7.11.1" evidence="1"/>
<dbReference type="InParanoid" id="A0A251S8P2"/>
<organism evidence="13 14">
    <name type="scientific">Helianthus annuus</name>
    <name type="common">Common sunflower</name>
    <dbReference type="NCBI Taxonomy" id="4232"/>
    <lineage>
        <taxon>Eukaryota</taxon>
        <taxon>Viridiplantae</taxon>
        <taxon>Streptophyta</taxon>
        <taxon>Embryophyta</taxon>
        <taxon>Tracheophyta</taxon>
        <taxon>Spermatophyta</taxon>
        <taxon>Magnoliopsida</taxon>
        <taxon>eudicotyledons</taxon>
        <taxon>Gunneridae</taxon>
        <taxon>Pentapetalae</taxon>
        <taxon>asterids</taxon>
        <taxon>campanulids</taxon>
        <taxon>Asterales</taxon>
        <taxon>Asteraceae</taxon>
        <taxon>Asteroideae</taxon>
        <taxon>Heliantheae alliance</taxon>
        <taxon>Heliantheae</taxon>
        <taxon>Helianthus</taxon>
    </lineage>
</organism>
<evidence type="ECO:0000256" key="7">
    <source>
        <dbReference type="ARBA" id="ARBA00022840"/>
    </source>
</evidence>
<reference evidence="14" key="1">
    <citation type="journal article" date="2017" name="Nature">
        <title>The sunflower genome provides insights into oil metabolism, flowering and Asterid evolution.</title>
        <authorList>
            <person name="Badouin H."/>
            <person name="Gouzy J."/>
            <person name="Grassa C.J."/>
            <person name="Murat F."/>
            <person name="Staton S.E."/>
            <person name="Cottret L."/>
            <person name="Lelandais-Briere C."/>
            <person name="Owens G.L."/>
            <person name="Carrere S."/>
            <person name="Mayjonade B."/>
            <person name="Legrand L."/>
            <person name="Gill N."/>
            <person name="Kane N.C."/>
            <person name="Bowers J.E."/>
            <person name="Hubner S."/>
            <person name="Bellec A."/>
            <person name="Berard A."/>
            <person name="Berges H."/>
            <person name="Blanchet N."/>
            <person name="Boniface M.C."/>
            <person name="Brunel D."/>
            <person name="Catrice O."/>
            <person name="Chaidir N."/>
            <person name="Claudel C."/>
            <person name="Donnadieu C."/>
            <person name="Faraut T."/>
            <person name="Fievet G."/>
            <person name="Helmstetter N."/>
            <person name="King M."/>
            <person name="Knapp S.J."/>
            <person name="Lai Z."/>
            <person name="Le Paslier M.C."/>
            <person name="Lippi Y."/>
            <person name="Lorenzon L."/>
            <person name="Mandel J.R."/>
            <person name="Marage G."/>
            <person name="Marchand G."/>
            <person name="Marquand E."/>
            <person name="Bret-Mestries E."/>
            <person name="Morien E."/>
            <person name="Nambeesan S."/>
            <person name="Nguyen T."/>
            <person name="Pegot-Espagnet P."/>
            <person name="Pouilly N."/>
            <person name="Raftis F."/>
            <person name="Sallet E."/>
            <person name="Schiex T."/>
            <person name="Thomas J."/>
            <person name="Vandecasteele C."/>
            <person name="Vares D."/>
            <person name="Vear F."/>
            <person name="Vautrin S."/>
            <person name="Crespi M."/>
            <person name="Mangin B."/>
            <person name="Burke J.M."/>
            <person name="Salse J."/>
            <person name="Munos S."/>
            <person name="Vincourt P."/>
            <person name="Rieseberg L.H."/>
            <person name="Langlade N.B."/>
        </authorList>
    </citation>
    <scope>NUCLEOTIDE SEQUENCE [LARGE SCALE GENOMIC DNA]</scope>
    <source>
        <strain evidence="14">cv. SF193</strain>
    </source>
</reference>
<dbReference type="Gene3D" id="1.10.510.10">
    <property type="entry name" value="Transferase(Phosphotransferase) domain 1"/>
    <property type="match status" value="1"/>
</dbReference>
<proteinExistence type="predicted"/>
<sequence length="622" mass="71533">MDQIFQARQSGKVLIIQLILSCPGMKLLYNKHTNTKQVISSWKTIENPAPGPFSLEIDQDRKQFVVMWNRSVQYWTSGSWDGQIFSLIPEMRLNYIYKFSYVDNGNESYFTYYISDSSIISRLILDVSGQIQQMSWFESNRQWTLFWSQPHEMLPSCNCLTGFEPRSPSDWNLGSFSDGCVRKSVLNCSFKIKKPMFVLSYFKEISLSAFPENEGQQLDESECSNACLNYCLCNAYTFISSICLHWNRESLNNISLELLSNVTYPDKIYIKFLHLITVKTIPNIGVILYKRMKTQDRGVLSEEDRKGLDVPFFEFKRILSATENFSLANKLGQGGFGPVYKGTFPEGAEMAVKRLSSQSKQGLKEFKNEVLLIAKLQHRNLIRLLGYSMKNHEMILLYEYMPNKSLDHFIFDKKLCMRLDWALRFDIIMGIARGLLYLHQDSRLRIIHRDLKASNLKAEIQTTIPHELLELSIGYMAPEYALNGFFSIKSDVFSFGVVVLEMISGKRNTGYYHNKEAFSLISYAWSLWREQKPLDLLDPALAESCNSIEVLRCTIIGLLCVQEDPQDRPTMTGVLGMLGMDIESLPDPKEPAFVSKTRVRSLPSYVSESEINQLTITEVEGW</sequence>
<dbReference type="Pfam" id="PF00954">
    <property type="entry name" value="S_locus_glycop"/>
    <property type="match status" value="1"/>
</dbReference>
<dbReference type="FunFam" id="3.30.200.20:FF:001238">
    <property type="entry name" value="Os08g0179000 protein"/>
    <property type="match status" value="1"/>
</dbReference>
<dbReference type="PANTHER" id="PTHR27002">
    <property type="entry name" value="RECEPTOR-LIKE SERINE/THREONINE-PROTEIN KINASE SD1-8"/>
    <property type="match status" value="1"/>
</dbReference>
<evidence type="ECO:0000256" key="1">
    <source>
        <dbReference type="ARBA" id="ARBA00012513"/>
    </source>
</evidence>
<evidence type="ECO:0000259" key="11">
    <source>
        <dbReference type="PROSITE" id="PS50011"/>
    </source>
</evidence>
<keyword evidence="2" id="KW-0723">Serine/threonine-protein kinase</keyword>
<gene>
    <name evidence="13" type="ORF">HannXRQ_Chr15g0479491</name>
</gene>
<dbReference type="PANTHER" id="PTHR27002:SF973">
    <property type="entry name" value="S-LOCUS GLYCOPROTEIN DOMAIN-CONTAINING PROTEIN-RELATED"/>
    <property type="match status" value="1"/>
</dbReference>
<evidence type="ECO:0000256" key="8">
    <source>
        <dbReference type="ARBA" id="ARBA00023157"/>
    </source>
</evidence>